<proteinExistence type="predicted"/>
<organism evidence="1 2">
    <name type="scientific">Coemansia aciculifera</name>
    <dbReference type="NCBI Taxonomy" id="417176"/>
    <lineage>
        <taxon>Eukaryota</taxon>
        <taxon>Fungi</taxon>
        <taxon>Fungi incertae sedis</taxon>
        <taxon>Zoopagomycota</taxon>
        <taxon>Kickxellomycotina</taxon>
        <taxon>Kickxellomycetes</taxon>
        <taxon>Kickxellales</taxon>
        <taxon>Kickxellaceae</taxon>
        <taxon>Coemansia</taxon>
    </lineage>
</organism>
<name>A0ACC1M7I7_9FUNG</name>
<evidence type="ECO:0000313" key="2">
    <source>
        <dbReference type="Proteomes" id="UP001139981"/>
    </source>
</evidence>
<comment type="caution">
    <text evidence="1">The sequence shown here is derived from an EMBL/GenBank/DDBJ whole genome shotgun (WGS) entry which is preliminary data.</text>
</comment>
<gene>
    <name evidence="1" type="primary">ctf18</name>
    <name evidence="1" type="ORF">IWW38_001159</name>
</gene>
<dbReference type="Proteomes" id="UP001139981">
    <property type="component" value="Unassembled WGS sequence"/>
</dbReference>
<keyword evidence="2" id="KW-1185">Reference proteome</keyword>
<sequence>MSPEARNTSQPADVFPDSYGDGVDDEEESYMGIGASNGLTLLPTAQDSDDEDDSVGGLNDIYTSLDALLPKRPAEAQHSDGTFADARVVCDPHTGQAVLRSASDLDFGDVAEFFMNSELPLPPPASELDAVKEGVAVANIINRRSIANELATKAQLAAHSTIVFTPDERYNAYQSAMERKAQLDKDIATGKRQKYNHDDDANDLAVVSALPNPVVSPSSASKSTYLLDSKYSLPPESGDFISSRNSRGKSLYFALRSDIDVSKQMDRMASLKGSDRMSSSQVNRVVADIESELDTAQAMRASEMEMVDMLELSAIDSQASESLAPPVAAENRLWVDKYRARSFLDLVSDERINRAVMQWLKEWDCCVFWCESAATKRQPAPATFVQRPEAGKAENTDKWKRPQRRILLLSGPPGLGKTTLAHVAARQAGYATVEINASDDRTAGKIKDRVLGVTQTHSVGLTGETRPQLLIIDEVDGASAAQSAQGDFISMLVRLATSADEKSSGGPAAKKRRGGDQGPLLRPIICICNNVYAPVLRPLRQIAQCYNVSAPTSARLAKRLEEVCEAEGVPADAWGLVELAKQNEGDIRSCLNSLQMISARTAKIDSDSLKSSAIGVKDVQRSLFSIWAMIFTRPDASLLTLSRSSKSSSLGKRDSSGRVSGNDNVERAYAKLILDSIKSSGEQDRLMQGCFENYLRMEFRDLTHTKVASLCSDWLEFYDIVDTTCRKNPSGSEGLYAYLDYPLLAIHRTCNTPLGLSRGDFEYPHSEFEAFQGRQVALGIIQSLMSSASSARTQSTLTVNVAAVGLVDYLLHILSPQLVTSNKHLLKGEERDRLYRLVEVMSAWQLSLVQNKDANGQFIYRLEPPIDRLYGFPTQRPARPIMPMRYPVRQLISQELERLRLARLAAKSSHIPDGDAKDAKEISKRDYLSRLFSDPLAAAGAAVAKLKLVGDDGCDAVSAPVVKDFFGRIIVAEKKRATTPSSPAKASNKTHGGTGHAAGALAERSHEWFHFFEGFSNAVRKPTQIKELL</sequence>
<accession>A0ACC1M7I7</accession>
<protein>
    <submittedName>
        <fullName evidence="1">Chromosome transmission fidelity protein 18</fullName>
    </submittedName>
</protein>
<dbReference type="EMBL" id="JANBVB010000040">
    <property type="protein sequence ID" value="KAJ2899005.1"/>
    <property type="molecule type" value="Genomic_DNA"/>
</dbReference>
<reference evidence="1" key="1">
    <citation type="submission" date="2022-07" db="EMBL/GenBank/DDBJ databases">
        <title>Phylogenomic reconstructions and comparative analyses of Kickxellomycotina fungi.</title>
        <authorList>
            <person name="Reynolds N.K."/>
            <person name="Stajich J.E."/>
            <person name="Barry K."/>
            <person name="Grigoriev I.V."/>
            <person name="Crous P."/>
            <person name="Smith M.E."/>
        </authorList>
    </citation>
    <scope>NUCLEOTIDE SEQUENCE</scope>
    <source>
        <strain evidence="1">CBS 190363</strain>
    </source>
</reference>
<evidence type="ECO:0000313" key="1">
    <source>
        <dbReference type="EMBL" id="KAJ2899005.1"/>
    </source>
</evidence>